<sequence>MPLTNCVDCKKEISTNAENCPNCGAPLKSKSLISKNLGFGSLIDSVIILLGLILIFTGKILGLILILIGVILLLFRIKIWSVIGRK</sequence>
<organism evidence="2 3">
    <name type="scientific">Legionella busanensis</name>
    <dbReference type="NCBI Taxonomy" id="190655"/>
    <lineage>
        <taxon>Bacteria</taxon>
        <taxon>Pseudomonadati</taxon>
        <taxon>Pseudomonadota</taxon>
        <taxon>Gammaproteobacteria</taxon>
        <taxon>Legionellales</taxon>
        <taxon>Legionellaceae</taxon>
        <taxon>Legionella</taxon>
    </lineage>
</organism>
<dbReference type="OrthoDB" id="8685152at2"/>
<proteinExistence type="predicted"/>
<accession>A0A378JTQ9</accession>
<keyword evidence="3" id="KW-1185">Reference proteome</keyword>
<name>A0A378JTQ9_9GAMM</name>
<dbReference type="RefSeq" id="WP_131740611.1">
    <property type="nucleotide sequence ID" value="NZ_CAAAHP010000001.1"/>
</dbReference>
<keyword evidence="1" id="KW-0812">Transmembrane</keyword>
<evidence type="ECO:0000313" key="3">
    <source>
        <dbReference type="Proteomes" id="UP000254794"/>
    </source>
</evidence>
<evidence type="ECO:0000256" key="1">
    <source>
        <dbReference type="SAM" id="Phobius"/>
    </source>
</evidence>
<gene>
    <name evidence="2" type="ORF">NCTC13316_01668</name>
</gene>
<dbReference type="AlphaFoldDB" id="A0A378JTQ9"/>
<keyword evidence="1" id="KW-0472">Membrane</keyword>
<evidence type="ECO:0000313" key="2">
    <source>
        <dbReference type="EMBL" id="STX51572.1"/>
    </source>
</evidence>
<feature type="transmembrane region" description="Helical" evidence="1">
    <location>
        <begin position="37"/>
        <end position="56"/>
    </location>
</feature>
<feature type="transmembrane region" description="Helical" evidence="1">
    <location>
        <begin position="62"/>
        <end position="83"/>
    </location>
</feature>
<keyword evidence="1" id="KW-1133">Transmembrane helix</keyword>
<dbReference type="EMBL" id="UGOD01000001">
    <property type="protein sequence ID" value="STX51572.1"/>
    <property type="molecule type" value="Genomic_DNA"/>
</dbReference>
<dbReference type="Proteomes" id="UP000254794">
    <property type="component" value="Unassembled WGS sequence"/>
</dbReference>
<protein>
    <recommendedName>
        <fullName evidence="4">Zinc-ribbon domain-containing protein</fullName>
    </recommendedName>
</protein>
<reference evidence="2 3" key="1">
    <citation type="submission" date="2018-06" db="EMBL/GenBank/DDBJ databases">
        <authorList>
            <consortium name="Pathogen Informatics"/>
            <person name="Doyle S."/>
        </authorList>
    </citation>
    <scope>NUCLEOTIDE SEQUENCE [LARGE SCALE GENOMIC DNA]</scope>
    <source>
        <strain evidence="2 3">NCTC13316</strain>
    </source>
</reference>
<evidence type="ECO:0008006" key="4">
    <source>
        <dbReference type="Google" id="ProtNLM"/>
    </source>
</evidence>